<proteinExistence type="predicted"/>
<evidence type="ECO:0000313" key="2">
    <source>
        <dbReference type="WBParaSite" id="nRc.2.0.1.t40002-RA"/>
    </source>
</evidence>
<keyword evidence="1" id="KW-1185">Reference proteome</keyword>
<dbReference type="WBParaSite" id="nRc.2.0.1.t40002-RA">
    <property type="protein sequence ID" value="nRc.2.0.1.t40002-RA"/>
    <property type="gene ID" value="nRc.2.0.1.g40002"/>
</dbReference>
<sequence>MLMKMFRSIPSSASEADFDRSGIPEFPRKVFSFFEKSHRNGLAIQAVNGAEGTDRLQLETFKQKIHFRSEGITPILYKMTDSNLQPNRTEQKFPFPSVTLCRLHSVPFRSAEKASINDPQAPHKFLGKMRVDNVDKKYVFGITRISQWDEIKNKTACVRDTDN</sequence>
<protein>
    <submittedName>
        <fullName evidence="2">Uncharacterized protein</fullName>
    </submittedName>
</protein>
<accession>A0A915KMD1</accession>
<dbReference type="AlphaFoldDB" id="A0A915KMD1"/>
<reference evidence="2" key="1">
    <citation type="submission" date="2022-11" db="UniProtKB">
        <authorList>
            <consortium name="WormBaseParasite"/>
        </authorList>
    </citation>
    <scope>IDENTIFICATION</scope>
</reference>
<evidence type="ECO:0000313" key="1">
    <source>
        <dbReference type="Proteomes" id="UP000887565"/>
    </source>
</evidence>
<name>A0A915KMD1_ROMCU</name>
<organism evidence="1 2">
    <name type="scientific">Romanomermis culicivorax</name>
    <name type="common">Nematode worm</name>
    <dbReference type="NCBI Taxonomy" id="13658"/>
    <lineage>
        <taxon>Eukaryota</taxon>
        <taxon>Metazoa</taxon>
        <taxon>Ecdysozoa</taxon>
        <taxon>Nematoda</taxon>
        <taxon>Enoplea</taxon>
        <taxon>Dorylaimia</taxon>
        <taxon>Mermithida</taxon>
        <taxon>Mermithoidea</taxon>
        <taxon>Mermithidae</taxon>
        <taxon>Romanomermis</taxon>
    </lineage>
</organism>
<dbReference type="Proteomes" id="UP000887565">
    <property type="component" value="Unplaced"/>
</dbReference>